<dbReference type="SMART" id="SM00530">
    <property type="entry name" value="HTH_XRE"/>
    <property type="match status" value="1"/>
</dbReference>
<dbReference type="InterPro" id="IPR011990">
    <property type="entry name" value="TPR-like_helical_dom_sf"/>
</dbReference>
<dbReference type="InterPro" id="IPR016032">
    <property type="entry name" value="Sig_transdc_resp-reg_C-effctor"/>
</dbReference>
<evidence type="ECO:0000256" key="3">
    <source>
        <dbReference type="ARBA" id="ARBA00023125"/>
    </source>
</evidence>
<dbReference type="Gene3D" id="1.25.40.10">
    <property type="entry name" value="Tetratricopeptide repeat domain"/>
    <property type="match status" value="2"/>
</dbReference>
<dbReference type="CDD" id="cd00093">
    <property type="entry name" value="HTH_XRE"/>
    <property type="match status" value="1"/>
</dbReference>
<dbReference type="RefSeq" id="WP_203896978.1">
    <property type="nucleotide sequence ID" value="NZ_BOPF01000002.1"/>
</dbReference>
<dbReference type="Gene3D" id="3.40.50.300">
    <property type="entry name" value="P-loop containing nucleotide triphosphate hydrolases"/>
    <property type="match status" value="1"/>
</dbReference>
<keyword evidence="2" id="KW-0805">Transcription regulation</keyword>
<dbReference type="SUPFAM" id="SSF52540">
    <property type="entry name" value="P-loop containing nucleoside triphosphate hydrolases"/>
    <property type="match status" value="1"/>
</dbReference>
<dbReference type="Gene3D" id="1.10.10.10">
    <property type="entry name" value="Winged helix-like DNA-binding domain superfamily/Winged helix DNA-binding domain"/>
    <property type="match status" value="1"/>
</dbReference>
<evidence type="ECO:0000256" key="2">
    <source>
        <dbReference type="ARBA" id="ARBA00023015"/>
    </source>
</evidence>
<feature type="repeat" description="TPR" evidence="5">
    <location>
        <begin position="892"/>
        <end position="925"/>
    </location>
</feature>
<keyword evidence="5" id="KW-0802">TPR repeat</keyword>
<dbReference type="GO" id="GO:0000160">
    <property type="term" value="P:phosphorelay signal transduction system"/>
    <property type="evidence" value="ECO:0007669"/>
    <property type="project" value="InterPro"/>
</dbReference>
<dbReference type="Proteomes" id="UP000619260">
    <property type="component" value="Unassembled WGS sequence"/>
</dbReference>
<keyword evidence="4" id="KW-0804">Transcription</keyword>
<dbReference type="InterPro" id="IPR036388">
    <property type="entry name" value="WH-like_DNA-bd_sf"/>
</dbReference>
<gene>
    <name evidence="9" type="ORF">Val02_02760</name>
</gene>
<dbReference type="SUPFAM" id="SSF46894">
    <property type="entry name" value="C-terminal effector domain of the bipartite response regulators"/>
    <property type="match status" value="1"/>
</dbReference>
<proteinExistence type="inferred from homology"/>
<dbReference type="Pfam" id="PF13560">
    <property type="entry name" value="HTH_31"/>
    <property type="match status" value="1"/>
</dbReference>
<dbReference type="GO" id="GO:0006355">
    <property type="term" value="P:regulation of DNA-templated transcription"/>
    <property type="evidence" value="ECO:0007669"/>
    <property type="project" value="InterPro"/>
</dbReference>
<protein>
    <submittedName>
        <fullName evidence="9">SARP family transcriptional regulator</fullName>
    </submittedName>
</protein>
<dbReference type="CDD" id="cd15831">
    <property type="entry name" value="BTAD"/>
    <property type="match status" value="1"/>
</dbReference>
<evidence type="ECO:0000256" key="6">
    <source>
        <dbReference type="PROSITE-ProRule" id="PRU01091"/>
    </source>
</evidence>
<dbReference type="SMART" id="SM00862">
    <property type="entry name" value="Trans_reg_C"/>
    <property type="match status" value="1"/>
</dbReference>
<dbReference type="PANTHER" id="PTHR35807:SF1">
    <property type="entry name" value="TRANSCRIPTIONAL REGULATOR REDD"/>
    <property type="match status" value="1"/>
</dbReference>
<dbReference type="EMBL" id="BOPF01000002">
    <property type="protein sequence ID" value="GIJ43390.1"/>
    <property type="molecule type" value="Genomic_DNA"/>
</dbReference>
<dbReference type="SUPFAM" id="SSF47413">
    <property type="entry name" value="lambda repressor-like DNA-binding domains"/>
    <property type="match status" value="1"/>
</dbReference>
<feature type="domain" description="OmpR/PhoB-type" evidence="8">
    <location>
        <begin position="70"/>
        <end position="174"/>
    </location>
</feature>
<dbReference type="GO" id="GO:0043531">
    <property type="term" value="F:ADP binding"/>
    <property type="evidence" value="ECO:0007669"/>
    <property type="project" value="InterPro"/>
</dbReference>
<feature type="DNA-binding region" description="OmpR/PhoB-type" evidence="6">
    <location>
        <begin position="70"/>
        <end position="174"/>
    </location>
</feature>
<dbReference type="GO" id="GO:0003677">
    <property type="term" value="F:DNA binding"/>
    <property type="evidence" value="ECO:0007669"/>
    <property type="project" value="UniProtKB-UniRule"/>
</dbReference>
<accession>A0A8J4DM42</accession>
<dbReference type="PROSITE" id="PS50005">
    <property type="entry name" value="TPR"/>
    <property type="match status" value="1"/>
</dbReference>
<sequence length="978" mass="105660">MPGNSVGEALREHRLRAGLTQRELAARAGVGLRSLRDIEQGRARPRARSVQRLADAVGMSAAERDALLAAVRPARSGFWLGVLGPLVVRRDDEPVPVTSARQRQLLGLLAVHNGQTVGVHDIVDALWGEDPPRTGRHQVHVLIGRLRALIEPERPAGAPGHALVAEDSGYRLRLDEHRLDLAAFDRMLEQARYEEALDLWRGPALADLRDRLGHHPTLVALDRRRVAATLALADGADGAGQPERAVPLLQRAAHDEPLHEGLHERLVRALLGQGEQAAAREAYERIRARLAEELGIAPGPELRAALPEAPPLVPAQLPAGIAAFAGRRPELERLDALLAESGRHPGAVVIATIGGTAGVGKTALALHWAHRVAARFPDGQLYVNLQGFDDAGPMATAEAVRGFLDSLGVPPGRIPATLQAQLGLYRSLVAGKRVLVVLDNARDAEQVRPLLPGTPTAFAVVTSRNLLSALVALDGAHPVALQAMPTGDARELLAGRIGRRRLAAEPDAAERIVGACAGLPLALGITAARARQTGFDLSTLADELTDSRERLDALDTWNAGASVRAVFSWSYAALGTPAARLFRLLGLHPGPEVTASAAASLAGLSLTTTRRLLAELAHANLLTELRPGRFGTHDLLRAHAAELVDAHEPEPERRAAVARLLDHYVHTAHAAERHLHPARDPMPIPLRPAVTGTTVDPLADARQSMAWLEVNLRPLLAAMRQFPRAASDERLWQLAWVLDTFLNRGGRWTDRLVVWQAGLDAARRLENGLAEAHAQRNIAGGHARLGEFDAARKHFKLALERFTHAGDLAGQAQTHHNLGFVSQRSGQFDRALEHVRESLRLFRAAGNRWGEAEALNAVAWCHIHLGRPEEALAWCAESLESNRAIANPEGEAHAWDTLGLAQHHLGRYAEAARSYQRGLTLLREIGDRYHEAETLVRLGDNAQAAGASGAADWREALRILTDLDNPVADAVRSRLASN</sequence>
<dbReference type="InterPro" id="IPR051677">
    <property type="entry name" value="AfsR-DnrI-RedD_regulator"/>
</dbReference>
<dbReference type="Gene3D" id="1.10.260.40">
    <property type="entry name" value="lambda repressor-like DNA-binding domains"/>
    <property type="match status" value="1"/>
</dbReference>
<evidence type="ECO:0000259" key="7">
    <source>
        <dbReference type="PROSITE" id="PS50943"/>
    </source>
</evidence>
<keyword evidence="10" id="KW-1185">Reference proteome</keyword>
<evidence type="ECO:0000256" key="1">
    <source>
        <dbReference type="ARBA" id="ARBA00005820"/>
    </source>
</evidence>
<dbReference type="SUPFAM" id="SSF48452">
    <property type="entry name" value="TPR-like"/>
    <property type="match status" value="2"/>
</dbReference>
<dbReference type="InterPro" id="IPR019734">
    <property type="entry name" value="TPR_rpt"/>
</dbReference>
<dbReference type="SMART" id="SM01043">
    <property type="entry name" value="BTAD"/>
    <property type="match status" value="1"/>
</dbReference>
<evidence type="ECO:0000313" key="10">
    <source>
        <dbReference type="Proteomes" id="UP000619260"/>
    </source>
</evidence>
<dbReference type="PROSITE" id="PS50943">
    <property type="entry name" value="HTH_CROC1"/>
    <property type="match status" value="1"/>
</dbReference>
<comment type="similarity">
    <text evidence="1">Belongs to the AfsR/DnrI/RedD regulatory family.</text>
</comment>
<dbReference type="InterPro" id="IPR001867">
    <property type="entry name" value="OmpR/PhoB-type_DNA-bd"/>
</dbReference>
<dbReference type="Pfam" id="PF03704">
    <property type="entry name" value="BTAD"/>
    <property type="match status" value="1"/>
</dbReference>
<dbReference type="Pfam" id="PF00486">
    <property type="entry name" value="Trans_reg_C"/>
    <property type="match status" value="1"/>
</dbReference>
<dbReference type="PROSITE" id="PS51755">
    <property type="entry name" value="OMPR_PHOB"/>
    <property type="match status" value="1"/>
</dbReference>
<dbReference type="Pfam" id="PF13424">
    <property type="entry name" value="TPR_12"/>
    <property type="match status" value="1"/>
</dbReference>
<evidence type="ECO:0000256" key="4">
    <source>
        <dbReference type="ARBA" id="ARBA00023163"/>
    </source>
</evidence>
<name>A0A8J4DM42_9ACTN</name>
<evidence type="ECO:0000256" key="5">
    <source>
        <dbReference type="PROSITE-ProRule" id="PRU00339"/>
    </source>
</evidence>
<dbReference type="SMART" id="SM00028">
    <property type="entry name" value="TPR"/>
    <property type="match status" value="4"/>
</dbReference>
<evidence type="ECO:0000313" key="9">
    <source>
        <dbReference type="EMBL" id="GIJ43390.1"/>
    </source>
</evidence>
<dbReference type="PANTHER" id="PTHR35807">
    <property type="entry name" value="TRANSCRIPTIONAL REGULATOR REDD-RELATED"/>
    <property type="match status" value="1"/>
</dbReference>
<organism evidence="9 10">
    <name type="scientific">Virgisporangium aliadipatigenens</name>
    <dbReference type="NCBI Taxonomy" id="741659"/>
    <lineage>
        <taxon>Bacteria</taxon>
        <taxon>Bacillati</taxon>
        <taxon>Actinomycetota</taxon>
        <taxon>Actinomycetes</taxon>
        <taxon>Micromonosporales</taxon>
        <taxon>Micromonosporaceae</taxon>
        <taxon>Virgisporangium</taxon>
    </lineage>
</organism>
<dbReference type="InterPro" id="IPR001387">
    <property type="entry name" value="Cro/C1-type_HTH"/>
</dbReference>
<dbReference type="InterPro" id="IPR005158">
    <property type="entry name" value="BTAD"/>
</dbReference>
<dbReference type="PRINTS" id="PR00364">
    <property type="entry name" value="DISEASERSIST"/>
</dbReference>
<dbReference type="Pfam" id="PF13181">
    <property type="entry name" value="TPR_8"/>
    <property type="match status" value="1"/>
</dbReference>
<feature type="domain" description="HTH cro/C1-type" evidence="7">
    <location>
        <begin position="10"/>
        <end position="64"/>
    </location>
</feature>
<dbReference type="AlphaFoldDB" id="A0A8J4DM42"/>
<comment type="caution">
    <text evidence="9">The sequence shown here is derived from an EMBL/GenBank/DDBJ whole genome shotgun (WGS) entry which is preliminary data.</text>
</comment>
<evidence type="ECO:0000259" key="8">
    <source>
        <dbReference type="PROSITE" id="PS51755"/>
    </source>
</evidence>
<keyword evidence="3 6" id="KW-0238">DNA-binding</keyword>
<reference evidence="9" key="1">
    <citation type="submission" date="2021-01" db="EMBL/GenBank/DDBJ databases">
        <title>Whole genome shotgun sequence of Virgisporangium aliadipatigenens NBRC 105644.</title>
        <authorList>
            <person name="Komaki H."/>
            <person name="Tamura T."/>
        </authorList>
    </citation>
    <scope>NUCLEOTIDE SEQUENCE</scope>
    <source>
        <strain evidence="9">NBRC 105644</strain>
    </source>
</reference>
<dbReference type="InterPro" id="IPR010982">
    <property type="entry name" value="Lambda_DNA-bd_dom_sf"/>
</dbReference>
<dbReference type="InterPro" id="IPR027417">
    <property type="entry name" value="P-loop_NTPase"/>
</dbReference>